<dbReference type="GO" id="GO:0005829">
    <property type="term" value="C:cytosol"/>
    <property type="evidence" value="ECO:0007669"/>
    <property type="project" value="TreeGrafter"/>
</dbReference>
<dbReference type="Proteomes" id="UP000238163">
    <property type="component" value="Unassembled WGS sequence"/>
</dbReference>
<gene>
    <name evidence="6" type="ORF">COR51_20925</name>
    <name evidence="5" type="ORF">ECB94_11345</name>
</gene>
<evidence type="ECO:0000313" key="6">
    <source>
        <dbReference type="EMBL" id="PRQ65697.1"/>
    </source>
</evidence>
<dbReference type="GO" id="GO:0003700">
    <property type="term" value="F:DNA-binding transcription factor activity"/>
    <property type="evidence" value="ECO:0007669"/>
    <property type="project" value="InterPro"/>
</dbReference>
<dbReference type="PANTHER" id="PTHR47894:SF1">
    <property type="entry name" value="HTH-TYPE TRANSCRIPTIONAL REGULATOR VQSM"/>
    <property type="match status" value="1"/>
</dbReference>
<organism evidence="5 8">
    <name type="scientific">Vibrio mediterranei</name>
    <dbReference type="NCBI Taxonomy" id="689"/>
    <lineage>
        <taxon>Bacteria</taxon>
        <taxon>Pseudomonadati</taxon>
        <taxon>Pseudomonadota</taxon>
        <taxon>Gammaproteobacteria</taxon>
        <taxon>Vibrionales</taxon>
        <taxon>Vibrionaceae</taxon>
        <taxon>Vibrio</taxon>
    </lineage>
</organism>
<evidence type="ECO:0000256" key="3">
    <source>
        <dbReference type="ARBA" id="ARBA00023163"/>
    </source>
</evidence>
<proteinExistence type="predicted"/>
<dbReference type="GO" id="GO:0000976">
    <property type="term" value="F:transcription cis-regulatory region binding"/>
    <property type="evidence" value="ECO:0007669"/>
    <property type="project" value="TreeGrafter"/>
</dbReference>
<sequence>MSILYPLTSLTIITFPANEITFQDNNMSSLHQQQFLQAIVGHWESLLRDLAKQPLAIDPFLRRAKIRRISYGHYELMTTQQVLTLMKLSMEQLNIDGIGLRIASRLTIEDTGALGFAMLGCKTLKQLLETIIHIPWMTSDYVDIRIAYDREYAYITAEDRSAFWTPQPYTIEDSIGHYYLGIKKLLGEQFDKDKVSISLSYAAPSYKHLYHQYLGIMPTFNAASNQIRLPIEWIDMPISANESLVANIAAKHSAEMNQQSRASTSCDQIRMRLYALLSSGVPTMEQMAEDLGFTARTLRRRLHDEGKTYKQLVLDVRMQMANEYLLKTSLSLSDIANLLDYHSAPPFIRAFKAYHQVSPSQFKLETKKAQSEGDWA</sequence>
<dbReference type="PROSITE" id="PS01124">
    <property type="entry name" value="HTH_ARAC_FAMILY_2"/>
    <property type="match status" value="1"/>
</dbReference>
<dbReference type="Proteomes" id="UP000279760">
    <property type="component" value="Chromosome 1"/>
</dbReference>
<keyword evidence="7" id="KW-1185">Reference proteome</keyword>
<feature type="domain" description="HTH araC/xylS-type" evidence="4">
    <location>
        <begin position="267"/>
        <end position="365"/>
    </location>
</feature>
<evidence type="ECO:0000256" key="1">
    <source>
        <dbReference type="ARBA" id="ARBA00023015"/>
    </source>
</evidence>
<keyword evidence="1" id="KW-0805">Transcription regulation</keyword>
<dbReference type="InterPro" id="IPR032687">
    <property type="entry name" value="AraC-type_N"/>
</dbReference>
<evidence type="ECO:0000256" key="2">
    <source>
        <dbReference type="ARBA" id="ARBA00023125"/>
    </source>
</evidence>
<dbReference type="SUPFAM" id="SSF46689">
    <property type="entry name" value="Homeodomain-like"/>
    <property type="match status" value="1"/>
</dbReference>
<dbReference type="EMBL" id="CP033577">
    <property type="protein sequence ID" value="AYV21805.1"/>
    <property type="molecule type" value="Genomic_DNA"/>
</dbReference>
<dbReference type="SMART" id="SM00342">
    <property type="entry name" value="HTH_ARAC"/>
    <property type="match status" value="1"/>
</dbReference>
<accession>A0A2S9ZIU6</accession>
<reference evidence="6 7" key="2">
    <citation type="submission" date="2018-03" db="EMBL/GenBank/DDBJ databases">
        <title>Genetic Diversity and Phenotypic Plasticity of AHL Mediated Quorum Sensing in Environmental Strains of Vibrio mediterranei.</title>
        <authorList>
            <person name="Lantoine F."/>
            <person name="Vouve F."/>
        </authorList>
    </citation>
    <scope>NUCLEOTIDE SEQUENCE [LARGE SCALE GENOMIC DNA]</scope>
    <source>
        <strain evidence="6 7">17LN0615E</strain>
    </source>
</reference>
<dbReference type="PANTHER" id="PTHR47894">
    <property type="entry name" value="HTH-TYPE TRANSCRIPTIONAL REGULATOR GADX"/>
    <property type="match status" value="1"/>
</dbReference>
<dbReference type="InterPro" id="IPR009057">
    <property type="entry name" value="Homeodomain-like_sf"/>
</dbReference>
<dbReference type="AlphaFoldDB" id="A0A2S9ZIU6"/>
<keyword evidence="2" id="KW-0238">DNA-binding</keyword>
<evidence type="ECO:0000313" key="7">
    <source>
        <dbReference type="Proteomes" id="UP000238163"/>
    </source>
</evidence>
<dbReference type="Gene3D" id="1.10.10.60">
    <property type="entry name" value="Homeodomain-like"/>
    <property type="match status" value="1"/>
</dbReference>
<keyword evidence="3" id="KW-0804">Transcription</keyword>
<dbReference type="Pfam" id="PF12625">
    <property type="entry name" value="Arabinose_bd"/>
    <property type="match status" value="1"/>
</dbReference>
<protein>
    <submittedName>
        <fullName evidence="5">AraC family transcriptional regulator</fullName>
    </submittedName>
</protein>
<reference evidence="6" key="1">
    <citation type="submission" date="2017-09" db="EMBL/GenBank/DDBJ databases">
        <authorList>
            <person name="Girard L."/>
            <person name="Lami R."/>
            <person name="Suzuki M."/>
            <person name="Baudart J."/>
        </authorList>
    </citation>
    <scope>NUCLEOTIDE SEQUENCE</scope>
    <source>
        <strain evidence="6">17LN0615E</strain>
    </source>
</reference>
<evidence type="ECO:0000313" key="5">
    <source>
        <dbReference type="EMBL" id="AYV21805.1"/>
    </source>
</evidence>
<reference evidence="5 8" key="3">
    <citation type="submission" date="2018-11" db="EMBL/GenBank/DDBJ databases">
        <title>Complete Genome Sequence of Vbrio mediterranei 117-T6: a Potential Pathogen Bacteria Isolated from the Conchocelis of Pyropia.</title>
        <authorList>
            <person name="Liu Q."/>
        </authorList>
    </citation>
    <scope>NUCLEOTIDE SEQUENCE [LARGE SCALE GENOMIC DNA]</scope>
    <source>
        <strain evidence="5 8">117-T6</strain>
    </source>
</reference>
<name>A0A2S9ZIU6_9VIBR</name>
<dbReference type="InterPro" id="IPR018060">
    <property type="entry name" value="HTH_AraC"/>
</dbReference>
<evidence type="ECO:0000259" key="4">
    <source>
        <dbReference type="PROSITE" id="PS01124"/>
    </source>
</evidence>
<dbReference type="Pfam" id="PF12833">
    <property type="entry name" value="HTH_18"/>
    <property type="match status" value="1"/>
</dbReference>
<evidence type="ECO:0000313" key="8">
    <source>
        <dbReference type="Proteomes" id="UP000279760"/>
    </source>
</evidence>
<dbReference type="EMBL" id="NWTN01000018">
    <property type="protein sequence ID" value="PRQ65697.1"/>
    <property type="molecule type" value="Genomic_DNA"/>
</dbReference>